<dbReference type="EMBL" id="CP134146">
    <property type="protein sequence ID" value="WNC69752.1"/>
    <property type="molecule type" value="Genomic_DNA"/>
</dbReference>
<dbReference type="SUPFAM" id="SSF48452">
    <property type="entry name" value="TPR-like"/>
    <property type="match status" value="1"/>
</dbReference>
<evidence type="ECO:0000313" key="1">
    <source>
        <dbReference type="EMBL" id="WNC69752.1"/>
    </source>
</evidence>
<dbReference type="Pfam" id="PF06041">
    <property type="entry name" value="DUF924"/>
    <property type="match status" value="1"/>
</dbReference>
<dbReference type="RefSeq" id="WP_348388895.1">
    <property type="nucleotide sequence ID" value="NZ_CP134146.1"/>
</dbReference>
<dbReference type="Gene3D" id="1.20.58.320">
    <property type="entry name" value="TPR-like"/>
    <property type="match status" value="1"/>
</dbReference>
<dbReference type="Proteomes" id="UP001248581">
    <property type="component" value="Chromosome"/>
</dbReference>
<gene>
    <name evidence="1" type="ORF">RI845_06285</name>
</gene>
<name>A0ABY9TLQ9_9GAMM</name>
<accession>A0ABY9TLQ9</accession>
<proteinExistence type="predicted"/>
<sequence>MSGNIDKVINFWFGNITDQLSPVEKHKLWYQSTPEDDENIRSQFEHLYEQAFHGLLANWLESAKGTMALIILLDQMPRNMYRGTDRAFLSDHLALDYCLKGLSKGYDRQLQLVERAFFYHPLEHAENLKMQQVCVIEFQRLQQVYQGDAQQEFIRGSLNYAKQHLEIIEKFGRFPYRNKVLGRESTAEELEFLKQGINFGQAGN</sequence>
<dbReference type="PANTHER" id="PTHR23004">
    <property type="entry name" value="DOUBLECORTIN DOMAIN CONTAINING 2"/>
    <property type="match status" value="1"/>
</dbReference>
<dbReference type="InterPro" id="IPR011990">
    <property type="entry name" value="TPR-like_helical_dom_sf"/>
</dbReference>
<dbReference type="PANTHER" id="PTHR23004:SF7">
    <property type="entry name" value="DUF924-DOMAIN-CONTAINING PROTEIN"/>
    <property type="match status" value="1"/>
</dbReference>
<dbReference type="InterPro" id="IPR010323">
    <property type="entry name" value="DUF924"/>
</dbReference>
<protein>
    <submittedName>
        <fullName evidence="1">DUF924 family protein</fullName>
    </submittedName>
</protein>
<evidence type="ECO:0000313" key="2">
    <source>
        <dbReference type="Proteomes" id="UP001248581"/>
    </source>
</evidence>
<organism evidence="1 2">
    <name type="scientific">Thalassotalea nanhaiensis</name>
    <dbReference type="NCBI Taxonomy" id="3065648"/>
    <lineage>
        <taxon>Bacteria</taxon>
        <taxon>Pseudomonadati</taxon>
        <taxon>Pseudomonadota</taxon>
        <taxon>Gammaproteobacteria</taxon>
        <taxon>Alteromonadales</taxon>
        <taxon>Colwelliaceae</taxon>
        <taxon>Thalassotalea</taxon>
    </lineage>
</organism>
<dbReference type="Gene3D" id="1.25.40.10">
    <property type="entry name" value="Tetratricopeptide repeat domain"/>
    <property type="match status" value="1"/>
</dbReference>
<keyword evidence="2" id="KW-1185">Reference proteome</keyword>
<reference evidence="2" key="1">
    <citation type="submission" date="2023-09" db="EMBL/GenBank/DDBJ databases">
        <authorList>
            <person name="Zhang C."/>
        </authorList>
    </citation>
    <scope>NUCLEOTIDE SEQUENCE [LARGE SCALE GENOMIC DNA]</scope>
    <source>
        <strain evidence="2">SQ345</strain>
    </source>
</reference>